<sequence length="58" mass="6797">MNVIHGVDGMYSHERNHRFRPMWQRGSCPENCLPLVKSCRARQRRKAAQAMTIPFMPV</sequence>
<protein>
    <submittedName>
        <fullName evidence="1">Uncharacterized protein</fullName>
    </submittedName>
</protein>
<proteinExistence type="predicted"/>
<dbReference type="EMBL" id="ML145195">
    <property type="protein sequence ID" value="TBU54161.1"/>
    <property type="molecule type" value="Genomic_DNA"/>
</dbReference>
<keyword evidence="2" id="KW-1185">Reference proteome</keyword>
<evidence type="ECO:0000313" key="2">
    <source>
        <dbReference type="Proteomes" id="UP000292082"/>
    </source>
</evidence>
<accession>A0A4Q9PJA0</accession>
<dbReference type="AlphaFoldDB" id="A0A4Q9PJA0"/>
<evidence type="ECO:0000313" key="1">
    <source>
        <dbReference type="EMBL" id="TBU54161.1"/>
    </source>
</evidence>
<gene>
    <name evidence="1" type="ORF">BD310DRAFT_936462</name>
</gene>
<dbReference type="Proteomes" id="UP000292082">
    <property type="component" value="Unassembled WGS sequence"/>
</dbReference>
<reference evidence="1 2" key="1">
    <citation type="submission" date="2019-01" db="EMBL/GenBank/DDBJ databases">
        <title>Draft genome sequences of three monokaryotic isolates of the white-rot basidiomycete fungus Dichomitus squalens.</title>
        <authorList>
            <consortium name="DOE Joint Genome Institute"/>
            <person name="Lopez S.C."/>
            <person name="Andreopoulos B."/>
            <person name="Pangilinan J."/>
            <person name="Lipzen A."/>
            <person name="Riley R."/>
            <person name="Ahrendt S."/>
            <person name="Ng V."/>
            <person name="Barry K."/>
            <person name="Daum C."/>
            <person name="Grigoriev I.V."/>
            <person name="Hilden K.S."/>
            <person name="Makela M.R."/>
            <person name="de Vries R.P."/>
        </authorList>
    </citation>
    <scope>NUCLEOTIDE SEQUENCE [LARGE SCALE GENOMIC DNA]</scope>
    <source>
        <strain evidence="1 2">CBS 464.89</strain>
    </source>
</reference>
<name>A0A4Q9PJA0_9APHY</name>
<organism evidence="1 2">
    <name type="scientific">Dichomitus squalens</name>
    <dbReference type="NCBI Taxonomy" id="114155"/>
    <lineage>
        <taxon>Eukaryota</taxon>
        <taxon>Fungi</taxon>
        <taxon>Dikarya</taxon>
        <taxon>Basidiomycota</taxon>
        <taxon>Agaricomycotina</taxon>
        <taxon>Agaricomycetes</taxon>
        <taxon>Polyporales</taxon>
        <taxon>Polyporaceae</taxon>
        <taxon>Dichomitus</taxon>
    </lineage>
</organism>